<evidence type="ECO:0000256" key="9">
    <source>
        <dbReference type="PIRSR" id="PIRSR001589-2"/>
    </source>
</evidence>
<name>A0A9X2VZM4_9SPHN</name>
<dbReference type="InterPro" id="IPR014729">
    <property type="entry name" value="Rossmann-like_a/b/a_fold"/>
</dbReference>
<dbReference type="SUPFAM" id="SSF56235">
    <property type="entry name" value="N-terminal nucleophile aminohydrolases (Ntn hydrolases)"/>
    <property type="match status" value="1"/>
</dbReference>
<dbReference type="CDD" id="cd01991">
    <property type="entry name" value="Asn_synthase_B_C"/>
    <property type="match status" value="1"/>
</dbReference>
<dbReference type="CDD" id="cd00712">
    <property type="entry name" value="AsnB"/>
    <property type="match status" value="1"/>
</dbReference>
<comment type="caution">
    <text evidence="12">The sequence shown here is derived from an EMBL/GenBank/DDBJ whole genome shotgun (WGS) entry which is preliminary data.</text>
</comment>
<evidence type="ECO:0000256" key="10">
    <source>
        <dbReference type="PIRSR" id="PIRSR001589-3"/>
    </source>
</evidence>
<dbReference type="EC" id="6.3.5.4" evidence="3"/>
<keyword evidence="6 8" id="KW-0315">Glutamine amidotransferase</keyword>
<evidence type="ECO:0000256" key="5">
    <source>
        <dbReference type="ARBA" id="ARBA00022840"/>
    </source>
</evidence>
<dbReference type="EMBL" id="JAOAMV010000001">
    <property type="protein sequence ID" value="MCT2557789.1"/>
    <property type="molecule type" value="Genomic_DNA"/>
</dbReference>
<proteinExistence type="inferred from homology"/>
<evidence type="ECO:0000256" key="7">
    <source>
        <dbReference type="ARBA" id="ARBA00048741"/>
    </source>
</evidence>
<dbReference type="GO" id="GO:0006529">
    <property type="term" value="P:asparagine biosynthetic process"/>
    <property type="evidence" value="ECO:0007669"/>
    <property type="project" value="UniProtKB-KW"/>
</dbReference>
<evidence type="ECO:0000256" key="6">
    <source>
        <dbReference type="ARBA" id="ARBA00022962"/>
    </source>
</evidence>
<feature type="domain" description="Glutamine amidotransferase type-2" evidence="11">
    <location>
        <begin position="2"/>
        <end position="221"/>
    </location>
</feature>
<gene>
    <name evidence="12" type="primary">asnB</name>
    <name evidence="12" type="ORF">N0B51_02210</name>
</gene>
<evidence type="ECO:0000259" key="11">
    <source>
        <dbReference type="PROSITE" id="PS51278"/>
    </source>
</evidence>
<keyword evidence="12" id="KW-0436">Ligase</keyword>
<dbReference type="GO" id="GO:0004066">
    <property type="term" value="F:asparagine synthase (glutamine-hydrolyzing) activity"/>
    <property type="evidence" value="ECO:0007669"/>
    <property type="project" value="UniProtKB-EC"/>
</dbReference>
<dbReference type="NCBIfam" id="TIGR01536">
    <property type="entry name" value="asn_synth_AEB"/>
    <property type="match status" value="1"/>
</dbReference>
<protein>
    <recommendedName>
        <fullName evidence="3">asparagine synthase (glutamine-hydrolyzing)</fullName>
        <ecNumber evidence="3">6.3.5.4</ecNumber>
    </recommendedName>
</protein>
<dbReference type="InterPro" id="IPR051786">
    <property type="entry name" value="ASN_synthetase/amidase"/>
</dbReference>
<dbReference type="Pfam" id="PF00733">
    <property type="entry name" value="Asn_synthase"/>
    <property type="match status" value="1"/>
</dbReference>
<dbReference type="GO" id="GO:0005524">
    <property type="term" value="F:ATP binding"/>
    <property type="evidence" value="ECO:0007669"/>
    <property type="project" value="UniProtKB-KW"/>
</dbReference>
<feature type="site" description="Important for beta-aspartyl-AMP intermediate formation" evidence="10">
    <location>
        <position position="377"/>
    </location>
</feature>
<dbReference type="InterPro" id="IPR029055">
    <property type="entry name" value="Ntn_hydrolases_N"/>
</dbReference>
<comment type="catalytic activity">
    <reaction evidence="7">
        <text>L-aspartate + L-glutamine + ATP + H2O = L-asparagine + L-glutamate + AMP + diphosphate + H(+)</text>
        <dbReference type="Rhea" id="RHEA:12228"/>
        <dbReference type="ChEBI" id="CHEBI:15377"/>
        <dbReference type="ChEBI" id="CHEBI:15378"/>
        <dbReference type="ChEBI" id="CHEBI:29985"/>
        <dbReference type="ChEBI" id="CHEBI:29991"/>
        <dbReference type="ChEBI" id="CHEBI:30616"/>
        <dbReference type="ChEBI" id="CHEBI:33019"/>
        <dbReference type="ChEBI" id="CHEBI:58048"/>
        <dbReference type="ChEBI" id="CHEBI:58359"/>
        <dbReference type="ChEBI" id="CHEBI:456215"/>
        <dbReference type="EC" id="6.3.5.4"/>
    </reaction>
</comment>
<dbReference type="PANTHER" id="PTHR43284">
    <property type="entry name" value="ASPARAGINE SYNTHETASE (GLUTAMINE-HYDROLYZING)"/>
    <property type="match status" value="1"/>
</dbReference>
<dbReference type="InterPro" id="IPR033738">
    <property type="entry name" value="AsnB_N"/>
</dbReference>
<comment type="similarity">
    <text evidence="2">Belongs to the asparagine synthetase family.</text>
</comment>
<dbReference type="PANTHER" id="PTHR43284:SF1">
    <property type="entry name" value="ASPARAGINE SYNTHETASE"/>
    <property type="match status" value="1"/>
</dbReference>
<evidence type="ECO:0000313" key="13">
    <source>
        <dbReference type="Proteomes" id="UP001142648"/>
    </source>
</evidence>
<dbReference type="AlphaFoldDB" id="A0A9X2VZM4"/>
<keyword evidence="4 9" id="KW-0547">Nucleotide-binding</keyword>
<dbReference type="Gene3D" id="3.60.20.10">
    <property type="entry name" value="Glutamine Phosphoribosylpyrophosphate, subunit 1, domain 1"/>
    <property type="match status" value="1"/>
</dbReference>
<dbReference type="Pfam" id="PF13537">
    <property type="entry name" value="GATase_7"/>
    <property type="match status" value="1"/>
</dbReference>
<dbReference type="InterPro" id="IPR001962">
    <property type="entry name" value="Asn_synthase"/>
</dbReference>
<evidence type="ECO:0000256" key="1">
    <source>
        <dbReference type="ARBA" id="ARBA00005187"/>
    </source>
</evidence>
<organism evidence="12 13">
    <name type="scientific">Tsuneonella litorea</name>
    <dbReference type="NCBI Taxonomy" id="2976475"/>
    <lineage>
        <taxon>Bacteria</taxon>
        <taxon>Pseudomonadati</taxon>
        <taxon>Pseudomonadota</taxon>
        <taxon>Alphaproteobacteria</taxon>
        <taxon>Sphingomonadales</taxon>
        <taxon>Erythrobacteraceae</taxon>
        <taxon>Tsuneonella</taxon>
    </lineage>
</organism>
<dbReference type="InterPro" id="IPR006426">
    <property type="entry name" value="Asn_synth_AEB"/>
</dbReference>
<keyword evidence="8" id="KW-0061">Asparagine biosynthesis</keyword>
<reference evidence="12" key="1">
    <citation type="submission" date="2022-09" db="EMBL/GenBank/DDBJ databases">
        <title>The genome sequence of Tsuneonella sp. YG55.</title>
        <authorList>
            <person name="Liu Y."/>
        </authorList>
    </citation>
    <scope>NUCLEOTIDE SEQUENCE</scope>
    <source>
        <strain evidence="12">YG55</strain>
    </source>
</reference>
<dbReference type="Proteomes" id="UP001142648">
    <property type="component" value="Unassembled WGS sequence"/>
</dbReference>
<evidence type="ECO:0000256" key="2">
    <source>
        <dbReference type="ARBA" id="ARBA00005752"/>
    </source>
</evidence>
<feature type="active site" description="For GATase activity" evidence="8">
    <location>
        <position position="2"/>
    </location>
</feature>
<evidence type="ECO:0000313" key="12">
    <source>
        <dbReference type="EMBL" id="MCT2557789.1"/>
    </source>
</evidence>
<sequence>MCGLTGFWAPDARREEDSAILHQMVAAIRSRGPDAKGIWTDPVAGIALGHRRLSVLELSDAGAQPMISSSGRFALVFNGEIYNHLNLRERMNGGSSDFRGHSDTETLLAGFERWGLTETLARSTGMFALACWDRWDRALYLARDRMGEKPLYYGWQGVDADRALLFGSELKAIVRHPAFEARIDRASVTAYFARLCVPSLRSIWAGINKVAPGTVLRIGENGESRSETYWDLGDVIAEGVANRVENPREAIELVHDRLAAAVRSQLISDVPLGAFLSGGIDSSLIVALMQQASGGTARTFSIGFEEAAFNEADHARAVAEHLQTDHRELVVTAEDARAVIPDLPRIYDEPFADSSQVPTFLVSQFARGHVTVALSGDGADELFGGYTRYASALAAWRRIEVIPAALRQPWQALAQAMPAWLDRAMAIAGAPNIANFYGRMTDQALGRLATRPGDGVALDHPGLSPVEHLMAQDQLGYLPDDVLVKVDRAAMAVSLETRVPFLDAQVVAASWRLASNLKHRPTDGGFVGKWVLRQILDLYVPRAIIERPKQGFGVPIAAWLRGPLREWADDLLAEDALRRSGLVDAARVATLWKRHRSGRADHAELLWAVLMLEAWVDQRDDVGTGLGDARCVA</sequence>
<dbReference type="RefSeq" id="WP_259960547.1">
    <property type="nucleotide sequence ID" value="NZ_JAOAMV010000001.1"/>
</dbReference>
<keyword evidence="13" id="KW-1185">Reference proteome</keyword>
<evidence type="ECO:0000256" key="8">
    <source>
        <dbReference type="PIRSR" id="PIRSR001589-1"/>
    </source>
</evidence>
<dbReference type="PROSITE" id="PS51278">
    <property type="entry name" value="GATASE_TYPE_2"/>
    <property type="match status" value="1"/>
</dbReference>
<keyword evidence="5 9" id="KW-0067">ATP-binding</keyword>
<keyword evidence="8" id="KW-0028">Amino-acid biosynthesis</keyword>
<evidence type="ECO:0000256" key="4">
    <source>
        <dbReference type="ARBA" id="ARBA00022741"/>
    </source>
</evidence>
<dbReference type="Gene3D" id="3.40.50.620">
    <property type="entry name" value="HUPs"/>
    <property type="match status" value="1"/>
</dbReference>
<accession>A0A9X2VZM4</accession>
<feature type="binding site" evidence="9">
    <location>
        <position position="302"/>
    </location>
    <ligand>
        <name>ATP</name>
        <dbReference type="ChEBI" id="CHEBI:30616"/>
    </ligand>
</feature>
<comment type="pathway">
    <text evidence="1">Amino-acid biosynthesis; L-asparagine biosynthesis; L-asparagine from L-aspartate (L-Gln route): step 1/1.</text>
</comment>
<dbReference type="InterPro" id="IPR017932">
    <property type="entry name" value="GATase_2_dom"/>
</dbReference>
<dbReference type="GO" id="GO:0005829">
    <property type="term" value="C:cytosol"/>
    <property type="evidence" value="ECO:0007669"/>
    <property type="project" value="TreeGrafter"/>
</dbReference>
<dbReference type="SUPFAM" id="SSF52402">
    <property type="entry name" value="Adenine nucleotide alpha hydrolases-like"/>
    <property type="match status" value="1"/>
</dbReference>
<feature type="binding site" evidence="9">
    <location>
        <begin position="375"/>
        <end position="376"/>
    </location>
    <ligand>
        <name>ATP</name>
        <dbReference type="ChEBI" id="CHEBI:30616"/>
    </ligand>
</feature>
<dbReference type="PIRSF" id="PIRSF001589">
    <property type="entry name" value="Asn_synthetase_glu-h"/>
    <property type="match status" value="1"/>
</dbReference>
<feature type="binding site" evidence="9">
    <location>
        <position position="103"/>
    </location>
    <ligand>
        <name>L-glutamine</name>
        <dbReference type="ChEBI" id="CHEBI:58359"/>
    </ligand>
</feature>
<evidence type="ECO:0000256" key="3">
    <source>
        <dbReference type="ARBA" id="ARBA00012737"/>
    </source>
</evidence>